<dbReference type="EMBL" id="WTYE01000001">
    <property type="protein sequence ID" value="MXP31145.1"/>
    <property type="molecule type" value="Genomic_DNA"/>
</dbReference>
<keyword evidence="4" id="KW-1185">Reference proteome</keyword>
<keyword evidence="1" id="KW-1133">Transmembrane helix</keyword>
<dbReference type="AlphaFoldDB" id="A0A845AXG9"/>
<dbReference type="RefSeq" id="WP_160778615.1">
    <property type="nucleotide sequence ID" value="NZ_BAAAZF010000001.1"/>
</dbReference>
<gene>
    <name evidence="2" type="ORF">GRI94_04820</name>
    <name evidence="3" type="ORF">GRI94_18910</name>
</gene>
<keyword evidence="1" id="KW-0472">Membrane</keyword>
<accession>A0A845AXG9</accession>
<proteinExistence type="predicted"/>
<name>A0A845AXG9_9SPHN</name>
<evidence type="ECO:0000313" key="2">
    <source>
        <dbReference type="EMBL" id="MXP31145.1"/>
    </source>
</evidence>
<comment type="caution">
    <text evidence="3">The sequence shown here is derived from an EMBL/GenBank/DDBJ whole genome shotgun (WGS) entry which is preliminary data.</text>
</comment>
<dbReference type="Proteomes" id="UP000446786">
    <property type="component" value="Unassembled WGS sequence"/>
</dbReference>
<sequence length="88" mass="9986">MTGLFEPGEWYLPKVYGYGAGWPLTWQGWALLLAYIAFLASLGLFAEWGSGLGAGVAFALFVPVTWLFAIVVKRKTRGGWRWRWGEWE</sequence>
<keyword evidence="1" id="KW-0812">Transmembrane</keyword>
<evidence type="ECO:0000313" key="3">
    <source>
        <dbReference type="EMBL" id="MXP33905.1"/>
    </source>
</evidence>
<protein>
    <recommendedName>
        <fullName evidence="5">DUF4175 domain-containing protein</fullName>
    </recommendedName>
</protein>
<feature type="transmembrane region" description="Helical" evidence="1">
    <location>
        <begin position="52"/>
        <end position="72"/>
    </location>
</feature>
<organism evidence="3 4">
    <name type="scientific">Parerythrobacter jejuensis</name>
    <dbReference type="NCBI Taxonomy" id="795812"/>
    <lineage>
        <taxon>Bacteria</taxon>
        <taxon>Pseudomonadati</taxon>
        <taxon>Pseudomonadota</taxon>
        <taxon>Alphaproteobacteria</taxon>
        <taxon>Sphingomonadales</taxon>
        <taxon>Erythrobacteraceae</taxon>
        <taxon>Parerythrobacter</taxon>
    </lineage>
</organism>
<feature type="transmembrane region" description="Helical" evidence="1">
    <location>
        <begin position="28"/>
        <end position="46"/>
    </location>
</feature>
<evidence type="ECO:0000256" key="1">
    <source>
        <dbReference type="SAM" id="Phobius"/>
    </source>
</evidence>
<evidence type="ECO:0008006" key="5">
    <source>
        <dbReference type="Google" id="ProtNLM"/>
    </source>
</evidence>
<dbReference type="OrthoDB" id="7862423at2"/>
<dbReference type="EMBL" id="WTYE01000001">
    <property type="protein sequence ID" value="MXP33905.1"/>
    <property type="molecule type" value="Genomic_DNA"/>
</dbReference>
<evidence type="ECO:0000313" key="4">
    <source>
        <dbReference type="Proteomes" id="UP000446786"/>
    </source>
</evidence>
<reference evidence="3 4" key="1">
    <citation type="submission" date="2019-12" db="EMBL/GenBank/DDBJ databases">
        <title>Genomic-based taxomic classification of the family Erythrobacteraceae.</title>
        <authorList>
            <person name="Xu L."/>
        </authorList>
    </citation>
    <scope>NUCLEOTIDE SEQUENCE [LARGE SCALE GENOMIC DNA]</scope>
    <source>
        <strain evidence="3 4">JCM 16677</strain>
    </source>
</reference>